<dbReference type="Proteomes" id="UP000316621">
    <property type="component" value="Chromosome 1"/>
</dbReference>
<dbReference type="EMBL" id="CM010715">
    <property type="protein sequence ID" value="RZC43455.1"/>
    <property type="molecule type" value="Genomic_DNA"/>
</dbReference>
<gene>
    <name evidence="1" type="ORF">C5167_036404</name>
</gene>
<dbReference type="Gramene" id="RZC43455">
    <property type="protein sequence ID" value="RZC43455"/>
    <property type="gene ID" value="C5167_036404"/>
</dbReference>
<keyword evidence="2" id="KW-1185">Reference proteome</keyword>
<sequence>MARIVAVVLGSIMQLELKLLHGKEKERKKMLYQREEEKNPSLGRRQKLNLKCFRYFQWRIILRCPLDQIIHSSENVDTMELLKHLHQKKAQTNAFPPPWPRGVAFELHTRPVDADARTIADGNGLTFCKSSSLAI</sequence>
<dbReference type="AlphaFoldDB" id="A0A4Y7I7P4"/>
<reference evidence="1 2" key="1">
    <citation type="journal article" date="2018" name="Science">
        <title>The opium poppy genome and morphinan production.</title>
        <authorList>
            <person name="Guo L."/>
            <person name="Winzer T."/>
            <person name="Yang X."/>
            <person name="Li Y."/>
            <person name="Ning Z."/>
            <person name="He Z."/>
            <person name="Teodor R."/>
            <person name="Lu Y."/>
            <person name="Bowser T.A."/>
            <person name="Graham I.A."/>
            <person name="Ye K."/>
        </authorList>
    </citation>
    <scope>NUCLEOTIDE SEQUENCE [LARGE SCALE GENOMIC DNA]</scope>
    <source>
        <strain evidence="2">cv. HN1</strain>
        <tissue evidence="1">Leaves</tissue>
    </source>
</reference>
<proteinExistence type="predicted"/>
<evidence type="ECO:0000313" key="2">
    <source>
        <dbReference type="Proteomes" id="UP000316621"/>
    </source>
</evidence>
<organism evidence="1 2">
    <name type="scientific">Papaver somniferum</name>
    <name type="common">Opium poppy</name>
    <dbReference type="NCBI Taxonomy" id="3469"/>
    <lineage>
        <taxon>Eukaryota</taxon>
        <taxon>Viridiplantae</taxon>
        <taxon>Streptophyta</taxon>
        <taxon>Embryophyta</taxon>
        <taxon>Tracheophyta</taxon>
        <taxon>Spermatophyta</taxon>
        <taxon>Magnoliopsida</taxon>
        <taxon>Ranunculales</taxon>
        <taxon>Papaveraceae</taxon>
        <taxon>Papaveroideae</taxon>
        <taxon>Papaver</taxon>
    </lineage>
</organism>
<evidence type="ECO:0000313" key="1">
    <source>
        <dbReference type="EMBL" id="RZC43455.1"/>
    </source>
</evidence>
<accession>A0A4Y7I7P4</accession>
<protein>
    <submittedName>
        <fullName evidence="1">Uncharacterized protein</fullName>
    </submittedName>
</protein>
<name>A0A4Y7I7P4_PAPSO</name>